<keyword evidence="11" id="KW-1185">Reference proteome</keyword>
<dbReference type="EMBL" id="PYGA01000004">
    <property type="protein sequence ID" value="PSK99076.1"/>
    <property type="molecule type" value="Genomic_DNA"/>
</dbReference>
<dbReference type="InterPro" id="IPR011095">
    <property type="entry name" value="Dala_Dala_lig_C"/>
</dbReference>
<keyword evidence="7" id="KW-0067">ATP-binding</keyword>
<evidence type="ECO:0000313" key="10">
    <source>
        <dbReference type="EMBL" id="PSK99076.1"/>
    </source>
</evidence>
<comment type="similarity">
    <text evidence="1 4">Belongs to the D-alanine--D-alanine ligase family.</text>
</comment>
<evidence type="ECO:0000256" key="2">
    <source>
        <dbReference type="ARBA" id="ARBA00022598"/>
    </source>
</evidence>
<dbReference type="HAMAP" id="MF_00047">
    <property type="entry name" value="Dala_Dala_lig"/>
    <property type="match status" value="1"/>
</dbReference>
<feature type="domain" description="ATP-grasp" evidence="9">
    <location>
        <begin position="130"/>
        <end position="337"/>
    </location>
</feature>
<dbReference type="GO" id="GO:0071555">
    <property type="term" value="P:cell wall organization"/>
    <property type="evidence" value="ECO:0007669"/>
    <property type="project" value="UniProtKB-KW"/>
</dbReference>
<dbReference type="GO" id="GO:0009252">
    <property type="term" value="P:peptidoglycan biosynthetic process"/>
    <property type="evidence" value="ECO:0007669"/>
    <property type="project" value="UniProtKB-UniRule"/>
</dbReference>
<evidence type="ECO:0000256" key="8">
    <source>
        <dbReference type="SAM" id="MobiDB-lite"/>
    </source>
</evidence>
<evidence type="ECO:0000256" key="1">
    <source>
        <dbReference type="ARBA" id="ARBA00010871"/>
    </source>
</evidence>
<dbReference type="GO" id="GO:0008716">
    <property type="term" value="F:D-alanine-D-alanine ligase activity"/>
    <property type="evidence" value="ECO:0007669"/>
    <property type="project" value="UniProtKB-UniRule"/>
</dbReference>
<dbReference type="InterPro" id="IPR005905">
    <property type="entry name" value="D_ala_D_ala"/>
</dbReference>
<feature type="region of interest" description="Disordered" evidence="8">
    <location>
        <begin position="1"/>
        <end position="24"/>
    </location>
</feature>
<dbReference type="Pfam" id="PF01820">
    <property type="entry name" value="Dala_Dala_lig_N"/>
    <property type="match status" value="1"/>
</dbReference>
<feature type="active site" evidence="5">
    <location>
        <position position="180"/>
    </location>
</feature>
<protein>
    <recommendedName>
        <fullName evidence="4">D-alanine--D-alanine ligase</fullName>
        <ecNumber evidence="4">6.3.2.4</ecNumber>
    </recommendedName>
    <alternativeName>
        <fullName evidence="4">D-Ala-D-Ala ligase</fullName>
    </alternativeName>
    <alternativeName>
        <fullName evidence="4">D-alanylalanine synthetase</fullName>
    </alternativeName>
</protein>
<name>A0A2P8DPE9_9ACTN</name>
<comment type="catalytic activity">
    <reaction evidence="4">
        <text>2 D-alanine + ATP = D-alanyl-D-alanine + ADP + phosphate + H(+)</text>
        <dbReference type="Rhea" id="RHEA:11224"/>
        <dbReference type="ChEBI" id="CHEBI:15378"/>
        <dbReference type="ChEBI" id="CHEBI:30616"/>
        <dbReference type="ChEBI" id="CHEBI:43474"/>
        <dbReference type="ChEBI" id="CHEBI:57416"/>
        <dbReference type="ChEBI" id="CHEBI:57822"/>
        <dbReference type="ChEBI" id="CHEBI:456216"/>
        <dbReference type="EC" id="6.3.2.4"/>
    </reaction>
</comment>
<dbReference type="PIRSF" id="PIRSF039102">
    <property type="entry name" value="Ddl/VanB"/>
    <property type="match status" value="1"/>
</dbReference>
<dbReference type="AlphaFoldDB" id="A0A2P8DPE9"/>
<reference evidence="10 11" key="1">
    <citation type="submission" date="2018-03" db="EMBL/GenBank/DDBJ databases">
        <title>Genomic Encyclopedia of Archaeal and Bacterial Type Strains, Phase II (KMG-II): from individual species to whole genera.</title>
        <authorList>
            <person name="Goeker M."/>
        </authorList>
    </citation>
    <scope>NUCLEOTIDE SEQUENCE [LARGE SCALE GENOMIC DNA]</scope>
    <source>
        <strain evidence="10 11">DSM 45312</strain>
    </source>
</reference>
<dbReference type="GO" id="GO:0005737">
    <property type="term" value="C:cytoplasm"/>
    <property type="evidence" value="ECO:0007669"/>
    <property type="project" value="UniProtKB-SubCell"/>
</dbReference>
<comment type="pathway">
    <text evidence="4">Cell wall biogenesis; peptidoglycan biosynthesis.</text>
</comment>
<keyword evidence="4" id="KW-0133">Cell shape</keyword>
<sequence length="343" mass="35462">MAELADENQSARDHAAGGTERDLEGATVSDLNRVLVLAGGMSPEHEVSLRSGRRVVESLRRLGVEAQTADADSVLLDTLAADPPQVVFPVLHGASGEDGAIRETLDLVGVPYVGAPPQSCRMAFAKPTAKSLVAARGIAVPRGVALPRTVFSDLGAKALLERVIATLGLPLFVKPDQGGSAFGATAVDDAAALSSALVSCFAYSSTALIEQRVSGTEISVGVLDLGDGPFALPAVEIVPDGGVYDYAARYTAGKTEFFCPARLPEDVAAAAAHAAITAHQALGLRDVSRTDLIVDRDGRVCFLEANVAPGMTETSTLPLAVEAAGLDFAVVCRDLAHQALLRA</sequence>
<evidence type="ECO:0000256" key="4">
    <source>
        <dbReference type="HAMAP-Rule" id="MF_00047"/>
    </source>
</evidence>
<organism evidence="10 11">
    <name type="scientific">Murinocardiopsis flavida</name>
    <dbReference type="NCBI Taxonomy" id="645275"/>
    <lineage>
        <taxon>Bacteria</taxon>
        <taxon>Bacillati</taxon>
        <taxon>Actinomycetota</taxon>
        <taxon>Actinomycetes</taxon>
        <taxon>Streptosporangiales</taxon>
        <taxon>Nocardiopsidaceae</taxon>
        <taxon>Murinocardiopsis</taxon>
    </lineage>
</organism>
<keyword evidence="6" id="KW-0460">Magnesium</keyword>
<dbReference type="PROSITE" id="PS50975">
    <property type="entry name" value="ATP_GRASP"/>
    <property type="match status" value="1"/>
</dbReference>
<keyword evidence="7" id="KW-0547">Nucleotide-binding</keyword>
<dbReference type="PANTHER" id="PTHR23132:SF23">
    <property type="entry name" value="D-ALANINE--D-ALANINE LIGASE B"/>
    <property type="match status" value="1"/>
</dbReference>
<dbReference type="SUPFAM" id="SSF52440">
    <property type="entry name" value="PreATP-grasp domain"/>
    <property type="match status" value="1"/>
</dbReference>
<feature type="compositionally biased region" description="Basic and acidic residues" evidence="8">
    <location>
        <begin position="9"/>
        <end position="24"/>
    </location>
</feature>
<feature type="active site" evidence="5">
    <location>
        <position position="44"/>
    </location>
</feature>
<dbReference type="Pfam" id="PF07478">
    <property type="entry name" value="Dala_Dala_lig_C"/>
    <property type="match status" value="1"/>
</dbReference>
<proteinExistence type="inferred from homology"/>
<accession>A0A2P8DPE9</accession>
<evidence type="ECO:0000259" key="9">
    <source>
        <dbReference type="PROSITE" id="PS50975"/>
    </source>
</evidence>
<evidence type="ECO:0000256" key="7">
    <source>
        <dbReference type="PROSITE-ProRule" id="PRU00409"/>
    </source>
</evidence>
<keyword evidence="6" id="KW-0479">Metal-binding</keyword>
<comment type="caution">
    <text evidence="10">The sequence shown here is derived from an EMBL/GenBank/DDBJ whole genome shotgun (WGS) entry which is preliminary data.</text>
</comment>
<dbReference type="GO" id="GO:0005524">
    <property type="term" value="F:ATP binding"/>
    <property type="evidence" value="ECO:0007669"/>
    <property type="project" value="UniProtKB-UniRule"/>
</dbReference>
<dbReference type="NCBIfam" id="NF002378">
    <property type="entry name" value="PRK01372.1"/>
    <property type="match status" value="1"/>
</dbReference>
<evidence type="ECO:0000313" key="11">
    <source>
        <dbReference type="Proteomes" id="UP000240542"/>
    </source>
</evidence>
<dbReference type="InterPro" id="IPR016185">
    <property type="entry name" value="PreATP-grasp_dom_sf"/>
</dbReference>
<keyword evidence="4" id="KW-0963">Cytoplasm</keyword>
<gene>
    <name evidence="4" type="primary">ddl</name>
    <name evidence="10" type="ORF">CLV63_104300</name>
</gene>
<dbReference type="InterPro" id="IPR011761">
    <property type="entry name" value="ATP-grasp"/>
</dbReference>
<evidence type="ECO:0000256" key="3">
    <source>
        <dbReference type="ARBA" id="ARBA00023316"/>
    </source>
</evidence>
<dbReference type="UniPathway" id="UPA00219"/>
<dbReference type="GO" id="GO:0046872">
    <property type="term" value="F:metal ion binding"/>
    <property type="evidence" value="ECO:0007669"/>
    <property type="project" value="UniProtKB-KW"/>
</dbReference>
<feature type="binding site" evidence="6">
    <location>
        <position position="291"/>
    </location>
    <ligand>
        <name>Mg(2+)</name>
        <dbReference type="ChEBI" id="CHEBI:18420"/>
        <label>1</label>
    </ligand>
</feature>
<feature type="binding site" evidence="6">
    <location>
        <position position="306"/>
    </location>
    <ligand>
        <name>Mg(2+)</name>
        <dbReference type="ChEBI" id="CHEBI:18420"/>
        <label>2</label>
    </ligand>
</feature>
<dbReference type="InterPro" id="IPR011127">
    <property type="entry name" value="Dala_Dala_lig_N"/>
</dbReference>
<comment type="cofactor">
    <cofactor evidence="6">
        <name>Mg(2+)</name>
        <dbReference type="ChEBI" id="CHEBI:18420"/>
    </cofactor>
    <cofactor evidence="6">
        <name>Mn(2+)</name>
        <dbReference type="ChEBI" id="CHEBI:29035"/>
    </cofactor>
    <text evidence="6">Binds 2 magnesium or manganese ions per subunit.</text>
</comment>
<dbReference type="SUPFAM" id="SSF56059">
    <property type="entry name" value="Glutathione synthetase ATP-binding domain-like"/>
    <property type="match status" value="1"/>
</dbReference>
<feature type="binding site" evidence="6">
    <location>
        <position position="304"/>
    </location>
    <ligand>
        <name>Mg(2+)</name>
        <dbReference type="ChEBI" id="CHEBI:18420"/>
        <label>2</label>
    </ligand>
</feature>
<dbReference type="Gene3D" id="3.30.470.20">
    <property type="entry name" value="ATP-grasp fold, B domain"/>
    <property type="match status" value="1"/>
</dbReference>
<keyword evidence="6" id="KW-0464">Manganese</keyword>
<dbReference type="PANTHER" id="PTHR23132">
    <property type="entry name" value="D-ALANINE--D-ALANINE LIGASE"/>
    <property type="match status" value="1"/>
</dbReference>
<keyword evidence="3 4" id="KW-0961">Cell wall biogenesis/degradation</keyword>
<comment type="subcellular location">
    <subcellularLocation>
        <location evidence="4">Cytoplasm</location>
    </subcellularLocation>
</comment>
<dbReference type="EC" id="6.3.2.4" evidence="4"/>
<dbReference type="Proteomes" id="UP000240542">
    <property type="component" value="Unassembled WGS sequence"/>
</dbReference>
<feature type="active site" evidence="5">
    <location>
        <position position="315"/>
    </location>
</feature>
<feature type="binding site" evidence="6">
    <location>
        <position position="304"/>
    </location>
    <ligand>
        <name>Mg(2+)</name>
        <dbReference type="ChEBI" id="CHEBI:18420"/>
        <label>1</label>
    </ligand>
</feature>
<dbReference type="Gene3D" id="3.30.1490.20">
    <property type="entry name" value="ATP-grasp fold, A domain"/>
    <property type="match status" value="1"/>
</dbReference>
<comment type="function">
    <text evidence="4">Cell wall formation.</text>
</comment>
<evidence type="ECO:0000256" key="5">
    <source>
        <dbReference type="PIRSR" id="PIRSR039102-1"/>
    </source>
</evidence>
<keyword evidence="4" id="KW-0573">Peptidoglycan synthesis</keyword>
<keyword evidence="2 4" id="KW-0436">Ligase</keyword>
<dbReference type="GO" id="GO:0008360">
    <property type="term" value="P:regulation of cell shape"/>
    <property type="evidence" value="ECO:0007669"/>
    <property type="project" value="UniProtKB-KW"/>
</dbReference>
<dbReference type="InterPro" id="IPR013815">
    <property type="entry name" value="ATP_grasp_subdomain_1"/>
</dbReference>
<dbReference type="Gene3D" id="3.40.50.20">
    <property type="match status" value="1"/>
</dbReference>
<evidence type="ECO:0000256" key="6">
    <source>
        <dbReference type="PIRSR" id="PIRSR039102-3"/>
    </source>
</evidence>